<protein>
    <recommendedName>
        <fullName evidence="3">phosphoserine phosphatase</fullName>
        <ecNumber evidence="3">3.1.3.3</ecNumber>
    </recommendedName>
</protein>
<dbReference type="InterPro" id="IPR036412">
    <property type="entry name" value="HAD-like_sf"/>
</dbReference>
<dbReference type="KEGG" id="mseb:RE474_02820"/>
<dbReference type="AlphaFoldDB" id="A0AA51ULA3"/>
<evidence type="ECO:0000256" key="3">
    <source>
        <dbReference type="ARBA" id="ARBA00012640"/>
    </source>
</evidence>
<reference evidence="9 10" key="1">
    <citation type="submission" date="2023-08" db="EMBL/GenBank/DDBJ databases">
        <title>Methanolobus mangrovi sp. nov. and Methanolobus sediminis sp. nov, two novel methylotrophic methanogens isolated from mangrove sediments in China.</title>
        <authorList>
            <person name="Zhou J."/>
        </authorList>
    </citation>
    <scope>NUCLEOTIDE SEQUENCE [LARGE SCALE GENOMIC DNA]</scope>
    <source>
        <strain evidence="9 10">FTZ6</strain>
    </source>
</reference>
<dbReference type="InterPro" id="IPR023214">
    <property type="entry name" value="HAD_sf"/>
</dbReference>
<gene>
    <name evidence="9" type="ORF">RE474_02820</name>
</gene>
<dbReference type="Pfam" id="PF13207">
    <property type="entry name" value="AAA_17"/>
    <property type="match status" value="1"/>
</dbReference>
<keyword evidence="10" id="KW-1185">Reference proteome</keyword>
<dbReference type="EMBL" id="CP133592">
    <property type="protein sequence ID" value="WMW25672.1"/>
    <property type="molecule type" value="Genomic_DNA"/>
</dbReference>
<evidence type="ECO:0000256" key="7">
    <source>
        <dbReference type="ARBA" id="ARBA00022842"/>
    </source>
</evidence>
<evidence type="ECO:0000256" key="6">
    <source>
        <dbReference type="ARBA" id="ARBA00022801"/>
    </source>
</evidence>
<sequence>MIIGLYGISGCGKTSLCKLIEKYTDLFRMIDGSVLMEEIIPGGISAFKKMSDTDKYKYREIVIREIESRHRDSSYHTIVTGHYSFLKTDGEYEIAWTEADGKVYDHIFCIKDSASEIKEQCINDSNRVRINHPVSKLEQWQNLECEKLEEKCRLKNIPFSLITSHEIDNRLIEFYEILSKYRIIKLCEELKPDSNKKYSIFDCDGTLFSGDSLDYLSDSEYMNKKKIRSIFEKNGDYCFKSFFEIAQYYSQVPFEIMQNFIDHASKTITLNPDMFDILRNQEYDRQLIWITSGFPEIWELIAHKYELEVTIVGGNNLLRSDFIVSNEEKELLVQTLVEQGAEVSAYGDSMVDAGMLKNAQQAFLVMGKKKRSMLNEYLSKHDNLSYIYLLQNDTYEVSE</sequence>
<keyword evidence="6" id="KW-0378">Hydrolase</keyword>
<dbReference type="GO" id="GO:0000287">
    <property type="term" value="F:magnesium ion binding"/>
    <property type="evidence" value="ECO:0007669"/>
    <property type="project" value="TreeGrafter"/>
</dbReference>
<dbReference type="SUPFAM" id="SSF52540">
    <property type="entry name" value="P-loop containing nucleoside triphosphate hydrolases"/>
    <property type="match status" value="1"/>
</dbReference>
<dbReference type="EC" id="3.1.3.3" evidence="3"/>
<dbReference type="GeneID" id="84231615"/>
<dbReference type="Pfam" id="PF12710">
    <property type="entry name" value="HAD"/>
    <property type="match status" value="1"/>
</dbReference>
<dbReference type="GO" id="GO:0036424">
    <property type="term" value="F:L-phosphoserine phosphatase activity"/>
    <property type="evidence" value="ECO:0007669"/>
    <property type="project" value="TreeGrafter"/>
</dbReference>
<keyword evidence="7" id="KW-0460">Magnesium</keyword>
<dbReference type="SUPFAM" id="SSF56784">
    <property type="entry name" value="HAD-like"/>
    <property type="match status" value="1"/>
</dbReference>
<name>A0AA51ULA3_9EURY</name>
<keyword evidence="8" id="KW-0718">Serine biosynthesis</keyword>
<dbReference type="GO" id="GO:0005737">
    <property type="term" value="C:cytoplasm"/>
    <property type="evidence" value="ECO:0007669"/>
    <property type="project" value="TreeGrafter"/>
</dbReference>
<evidence type="ECO:0000256" key="2">
    <source>
        <dbReference type="ARBA" id="ARBA00005135"/>
    </source>
</evidence>
<dbReference type="InterPro" id="IPR027417">
    <property type="entry name" value="P-loop_NTPase"/>
</dbReference>
<keyword evidence="4" id="KW-0028">Amino-acid biosynthesis</keyword>
<evidence type="ECO:0000313" key="10">
    <source>
        <dbReference type="Proteomes" id="UP001182908"/>
    </source>
</evidence>
<evidence type="ECO:0000256" key="4">
    <source>
        <dbReference type="ARBA" id="ARBA00022605"/>
    </source>
</evidence>
<dbReference type="InterPro" id="IPR050582">
    <property type="entry name" value="HAD-like_SerB"/>
</dbReference>
<proteinExistence type="predicted"/>
<evidence type="ECO:0000256" key="1">
    <source>
        <dbReference type="ARBA" id="ARBA00001946"/>
    </source>
</evidence>
<dbReference type="Proteomes" id="UP001182908">
    <property type="component" value="Chromosome"/>
</dbReference>
<dbReference type="PANTHER" id="PTHR43344">
    <property type="entry name" value="PHOSPHOSERINE PHOSPHATASE"/>
    <property type="match status" value="1"/>
</dbReference>
<dbReference type="GO" id="GO:0006564">
    <property type="term" value="P:L-serine biosynthetic process"/>
    <property type="evidence" value="ECO:0007669"/>
    <property type="project" value="UniProtKB-KW"/>
</dbReference>
<dbReference type="Gene3D" id="3.40.50.1000">
    <property type="entry name" value="HAD superfamily/HAD-like"/>
    <property type="match status" value="1"/>
</dbReference>
<dbReference type="PANTHER" id="PTHR43344:SF2">
    <property type="entry name" value="PHOSPHOSERINE PHOSPHATASE"/>
    <property type="match status" value="1"/>
</dbReference>
<dbReference type="Gene3D" id="3.40.50.300">
    <property type="entry name" value="P-loop containing nucleotide triphosphate hydrolases"/>
    <property type="match status" value="1"/>
</dbReference>
<accession>A0AA51ULA3</accession>
<comment type="cofactor">
    <cofactor evidence="1">
        <name>Mg(2+)</name>
        <dbReference type="ChEBI" id="CHEBI:18420"/>
    </cofactor>
</comment>
<evidence type="ECO:0000256" key="5">
    <source>
        <dbReference type="ARBA" id="ARBA00022723"/>
    </source>
</evidence>
<evidence type="ECO:0000313" key="9">
    <source>
        <dbReference type="EMBL" id="WMW25672.1"/>
    </source>
</evidence>
<evidence type="ECO:0000256" key="8">
    <source>
        <dbReference type="ARBA" id="ARBA00023299"/>
    </source>
</evidence>
<comment type="pathway">
    <text evidence="2">Amino-acid biosynthesis; L-serine biosynthesis; L-serine from 3-phospho-D-glycerate: step 3/3.</text>
</comment>
<keyword evidence="5" id="KW-0479">Metal-binding</keyword>
<organism evidence="9 10">
    <name type="scientific">Methanolobus sediminis</name>
    <dbReference type="NCBI Taxonomy" id="3072978"/>
    <lineage>
        <taxon>Archaea</taxon>
        <taxon>Methanobacteriati</taxon>
        <taxon>Methanobacteriota</taxon>
        <taxon>Stenosarchaea group</taxon>
        <taxon>Methanomicrobia</taxon>
        <taxon>Methanosarcinales</taxon>
        <taxon>Methanosarcinaceae</taxon>
        <taxon>Methanolobus</taxon>
    </lineage>
</organism>
<dbReference type="RefSeq" id="WP_309311476.1">
    <property type="nucleotide sequence ID" value="NZ_CP133592.1"/>
</dbReference>